<dbReference type="STRING" id="68214.AVL59_30350"/>
<dbReference type="Proteomes" id="UP001519309">
    <property type="component" value="Unassembled WGS sequence"/>
</dbReference>
<keyword evidence="10" id="KW-1185">Reference proteome</keyword>
<accession>A0A1B1B356</accession>
<name>A0A1B1B356_9ACTN</name>
<dbReference type="Gene3D" id="3.90.180.10">
    <property type="entry name" value="Medium-chain alcohol dehydrogenases, catalytic domain"/>
    <property type="match status" value="1"/>
</dbReference>
<evidence type="ECO:0000256" key="2">
    <source>
        <dbReference type="ARBA" id="ARBA00022553"/>
    </source>
</evidence>
<proteinExistence type="predicted"/>
<dbReference type="GO" id="GO:0070402">
    <property type="term" value="F:NADPH binding"/>
    <property type="evidence" value="ECO:0007669"/>
    <property type="project" value="TreeGrafter"/>
</dbReference>
<dbReference type="SUPFAM" id="SSF50129">
    <property type="entry name" value="GroES-like"/>
    <property type="match status" value="1"/>
</dbReference>
<evidence type="ECO:0000313" key="10">
    <source>
        <dbReference type="Proteomes" id="UP001519309"/>
    </source>
</evidence>
<gene>
    <name evidence="7" type="ORF">AVL59_30350</name>
    <name evidence="8" type="ORF">J2Z21_006977</name>
</gene>
<dbReference type="GO" id="GO:0016740">
    <property type="term" value="F:transferase activity"/>
    <property type="evidence" value="ECO:0007669"/>
    <property type="project" value="UniProtKB-KW"/>
</dbReference>
<dbReference type="RefSeq" id="WP_067310773.1">
    <property type="nucleotide sequence ID" value="NZ_CP016279.1"/>
</dbReference>
<dbReference type="Pfam" id="PF08240">
    <property type="entry name" value="ADH_N"/>
    <property type="match status" value="1"/>
</dbReference>
<dbReference type="InterPro" id="IPR011032">
    <property type="entry name" value="GroES-like_sf"/>
</dbReference>
<dbReference type="SUPFAM" id="SSF51735">
    <property type="entry name" value="NAD(P)-binding Rossmann-fold domains"/>
    <property type="match status" value="1"/>
</dbReference>
<keyword evidence="2" id="KW-0597">Phosphoprotein</keyword>
<evidence type="ECO:0000259" key="6">
    <source>
        <dbReference type="SMART" id="SM00829"/>
    </source>
</evidence>
<evidence type="ECO:0000313" key="7">
    <source>
        <dbReference type="EMBL" id="ANP53257.1"/>
    </source>
</evidence>
<evidence type="ECO:0000256" key="1">
    <source>
        <dbReference type="ARBA" id="ARBA00022450"/>
    </source>
</evidence>
<keyword evidence="5" id="KW-0560">Oxidoreductase</keyword>
<protein>
    <submittedName>
        <fullName evidence="8">NADPH:quinone reductase-like Zn-dependent oxidoreductase</fullName>
    </submittedName>
</protein>
<dbReference type="EMBL" id="CP016279">
    <property type="protein sequence ID" value="ANP53257.1"/>
    <property type="molecule type" value="Genomic_DNA"/>
</dbReference>
<dbReference type="FunFam" id="3.40.50.720:FF:000209">
    <property type="entry name" value="Polyketide synthase Pks12"/>
    <property type="match status" value="1"/>
</dbReference>
<evidence type="ECO:0000313" key="9">
    <source>
        <dbReference type="Proteomes" id="UP000092659"/>
    </source>
</evidence>
<dbReference type="GO" id="GO:0016651">
    <property type="term" value="F:oxidoreductase activity, acting on NAD(P)H"/>
    <property type="evidence" value="ECO:0007669"/>
    <property type="project" value="TreeGrafter"/>
</dbReference>
<evidence type="ECO:0000256" key="4">
    <source>
        <dbReference type="ARBA" id="ARBA00022857"/>
    </source>
</evidence>
<dbReference type="Pfam" id="PF13602">
    <property type="entry name" value="ADH_zinc_N_2"/>
    <property type="match status" value="1"/>
</dbReference>
<dbReference type="InterPro" id="IPR036291">
    <property type="entry name" value="NAD(P)-bd_dom_sf"/>
</dbReference>
<keyword evidence="1" id="KW-0596">Phosphopantetheine</keyword>
<reference evidence="7 9" key="1">
    <citation type="submission" date="2016-06" db="EMBL/GenBank/DDBJ databases">
        <title>Complete genome sequence of Streptomyces griseochromogenes ATCC 14511, the Blasticidin S producer.</title>
        <authorList>
            <person name="Wu L."/>
        </authorList>
    </citation>
    <scope>NUCLEOTIDE SEQUENCE [LARGE SCALE GENOMIC DNA]</scope>
    <source>
        <strain evidence="7 9">ATCC 14511</strain>
    </source>
</reference>
<dbReference type="PANTHER" id="PTHR48106">
    <property type="entry name" value="QUINONE OXIDOREDUCTASE PIG3-RELATED"/>
    <property type="match status" value="1"/>
</dbReference>
<dbReference type="CDD" id="cd05195">
    <property type="entry name" value="enoyl_red"/>
    <property type="match status" value="1"/>
</dbReference>
<keyword evidence="4" id="KW-0521">NADP</keyword>
<reference evidence="8 10" key="2">
    <citation type="submission" date="2021-03" db="EMBL/GenBank/DDBJ databases">
        <title>Genomic Encyclopedia of Type Strains, Phase IV (KMG-IV): sequencing the most valuable type-strain genomes for metagenomic binning, comparative biology and taxonomic classification.</title>
        <authorList>
            <person name="Goeker M."/>
        </authorList>
    </citation>
    <scope>NUCLEOTIDE SEQUENCE [LARGE SCALE GENOMIC DNA]</scope>
    <source>
        <strain evidence="8 10">DSM 40499</strain>
    </source>
</reference>
<dbReference type="KEGG" id="sgs:AVL59_30350"/>
<dbReference type="AlphaFoldDB" id="A0A1B1B356"/>
<dbReference type="InterPro" id="IPR013154">
    <property type="entry name" value="ADH-like_N"/>
</dbReference>
<dbReference type="SMART" id="SM00829">
    <property type="entry name" value="PKS_ER"/>
    <property type="match status" value="1"/>
</dbReference>
<organism evidence="7 9">
    <name type="scientific">Streptomyces griseochromogenes</name>
    <dbReference type="NCBI Taxonomy" id="68214"/>
    <lineage>
        <taxon>Bacteria</taxon>
        <taxon>Bacillati</taxon>
        <taxon>Actinomycetota</taxon>
        <taxon>Actinomycetes</taxon>
        <taxon>Kitasatosporales</taxon>
        <taxon>Streptomycetaceae</taxon>
        <taxon>Streptomyces</taxon>
    </lineage>
</organism>
<keyword evidence="3" id="KW-0808">Transferase</keyword>
<dbReference type="Gene3D" id="3.40.50.720">
    <property type="entry name" value="NAD(P)-binding Rossmann-like Domain"/>
    <property type="match status" value="1"/>
</dbReference>
<dbReference type="Proteomes" id="UP000092659">
    <property type="component" value="Chromosome"/>
</dbReference>
<sequence>MEHLHSTATDAGPAARVELRQRGPGDLDFELVAAESEPPRLGEVTIQVFAAGLNFPDVLTAMGLSAAYFEDAPRPGLECAGVVTAVGPDVTAFRVGDRVAAVTEGAFASQVNVPAEAVMSLPDHMDFAQAATVPVAFLTAWYGLIRMADLRRGERLLIHSAAGGVGTAALAIAELRGAEVFATVGTPDKRTYLHERGVQHVMDSHSVEFGDETLAATGGEGVDVVLNSLTGELLRRSLELLRVRGRFIEIGKRDIMADAALGLGPFRNSLSMHSVDLRLLVNRCPELIGALLAELAPLFASGALAPLPYTPFPVSMADRAFRRMMSGRHIGKIVLTFA</sequence>
<dbReference type="EMBL" id="JAGGLP010000018">
    <property type="protein sequence ID" value="MBP2053975.1"/>
    <property type="molecule type" value="Genomic_DNA"/>
</dbReference>
<dbReference type="InterPro" id="IPR020843">
    <property type="entry name" value="ER"/>
</dbReference>
<feature type="domain" description="Enoyl reductase (ER)" evidence="6">
    <location>
        <begin position="23"/>
        <end position="335"/>
    </location>
</feature>
<dbReference type="PANTHER" id="PTHR48106:SF18">
    <property type="entry name" value="QUINONE OXIDOREDUCTASE PIG3"/>
    <property type="match status" value="1"/>
</dbReference>
<dbReference type="OrthoDB" id="9778690at2"/>
<evidence type="ECO:0000313" key="8">
    <source>
        <dbReference type="EMBL" id="MBP2053975.1"/>
    </source>
</evidence>
<evidence type="ECO:0000256" key="3">
    <source>
        <dbReference type="ARBA" id="ARBA00022679"/>
    </source>
</evidence>
<evidence type="ECO:0000256" key="5">
    <source>
        <dbReference type="ARBA" id="ARBA00023002"/>
    </source>
</evidence>